<evidence type="ECO:0000256" key="2">
    <source>
        <dbReference type="ARBA" id="ARBA00006727"/>
    </source>
</evidence>
<gene>
    <name evidence="5" type="ORF">AAF712_004602</name>
</gene>
<dbReference type="Pfam" id="PF07690">
    <property type="entry name" value="MFS_1"/>
    <property type="match status" value="2"/>
</dbReference>
<feature type="compositionally biased region" description="Basic and acidic residues" evidence="3">
    <location>
        <begin position="1"/>
        <end position="20"/>
    </location>
</feature>
<dbReference type="InterPro" id="IPR011701">
    <property type="entry name" value="MFS"/>
</dbReference>
<dbReference type="Gene3D" id="1.20.1250.20">
    <property type="entry name" value="MFS general substrate transporter like domains"/>
    <property type="match status" value="2"/>
</dbReference>
<evidence type="ECO:0000256" key="3">
    <source>
        <dbReference type="SAM" id="MobiDB-lite"/>
    </source>
</evidence>
<keyword evidence="4" id="KW-1133">Transmembrane helix</keyword>
<evidence type="ECO:0000256" key="1">
    <source>
        <dbReference type="ARBA" id="ARBA00004141"/>
    </source>
</evidence>
<reference evidence="5 6" key="1">
    <citation type="submission" date="2024-05" db="EMBL/GenBank/DDBJ databases">
        <title>A draft genome resource for the thread blight pathogen Marasmius tenuissimus strain MS-2.</title>
        <authorList>
            <person name="Yulfo-Soto G.E."/>
            <person name="Baruah I.K."/>
            <person name="Amoako-Attah I."/>
            <person name="Bukari Y."/>
            <person name="Meinhardt L.W."/>
            <person name="Bailey B.A."/>
            <person name="Cohen S.P."/>
        </authorList>
    </citation>
    <scope>NUCLEOTIDE SEQUENCE [LARGE SCALE GENOMIC DNA]</scope>
    <source>
        <strain evidence="5 6">MS-2</strain>
    </source>
</reference>
<protein>
    <recommendedName>
        <fullName evidence="7">MFS general substrate transporter</fullName>
    </recommendedName>
</protein>
<feature type="region of interest" description="Disordered" evidence="3">
    <location>
        <begin position="1"/>
        <end position="45"/>
    </location>
</feature>
<dbReference type="Proteomes" id="UP001437256">
    <property type="component" value="Unassembled WGS sequence"/>
</dbReference>
<comment type="similarity">
    <text evidence="2">Belongs to the major facilitator superfamily. Monocarboxylate porter (TC 2.A.1.13) family.</text>
</comment>
<dbReference type="InterPro" id="IPR050327">
    <property type="entry name" value="Proton-linked_MCT"/>
</dbReference>
<feature type="transmembrane region" description="Helical" evidence="4">
    <location>
        <begin position="155"/>
        <end position="173"/>
    </location>
</feature>
<feature type="transmembrane region" description="Helical" evidence="4">
    <location>
        <begin position="52"/>
        <end position="73"/>
    </location>
</feature>
<keyword evidence="4" id="KW-0812">Transmembrane</keyword>
<dbReference type="PANTHER" id="PTHR11360:SF287">
    <property type="entry name" value="MFS MONOCARBOXYLATE TRANSPORTER"/>
    <property type="match status" value="1"/>
</dbReference>
<feature type="transmembrane region" description="Helical" evidence="4">
    <location>
        <begin position="93"/>
        <end position="115"/>
    </location>
</feature>
<feature type="transmembrane region" description="Helical" evidence="4">
    <location>
        <begin position="383"/>
        <end position="407"/>
    </location>
</feature>
<feature type="transmembrane region" description="Helical" evidence="4">
    <location>
        <begin position="254"/>
        <end position="275"/>
    </location>
</feature>
<feature type="transmembrane region" description="Helical" evidence="4">
    <location>
        <begin position="295"/>
        <end position="316"/>
    </location>
</feature>
<comment type="caution">
    <text evidence="5">The sequence shown here is derived from an EMBL/GenBank/DDBJ whole genome shotgun (WGS) entry which is preliminary data.</text>
</comment>
<evidence type="ECO:0000313" key="6">
    <source>
        <dbReference type="Proteomes" id="UP001437256"/>
    </source>
</evidence>
<dbReference type="PANTHER" id="PTHR11360">
    <property type="entry name" value="MONOCARBOXYLATE TRANSPORTER"/>
    <property type="match status" value="1"/>
</dbReference>
<feature type="transmembrane region" description="Helical" evidence="4">
    <location>
        <begin position="323"/>
        <end position="342"/>
    </location>
</feature>
<dbReference type="SUPFAM" id="SSF103473">
    <property type="entry name" value="MFS general substrate transporter"/>
    <property type="match status" value="1"/>
</dbReference>
<feature type="transmembrane region" description="Helical" evidence="4">
    <location>
        <begin position="348"/>
        <end position="371"/>
    </location>
</feature>
<evidence type="ECO:0000313" key="5">
    <source>
        <dbReference type="EMBL" id="KAL0068217.1"/>
    </source>
</evidence>
<accession>A0ABR3A6P9</accession>
<dbReference type="EMBL" id="JBBXMP010000019">
    <property type="protein sequence ID" value="KAL0068217.1"/>
    <property type="molecule type" value="Genomic_DNA"/>
</dbReference>
<feature type="transmembrane region" description="Helical" evidence="4">
    <location>
        <begin position="127"/>
        <end position="149"/>
    </location>
</feature>
<comment type="subcellular location">
    <subcellularLocation>
        <location evidence="1">Membrane</location>
        <topology evidence="1">Multi-pass membrane protein</topology>
    </subcellularLocation>
</comment>
<keyword evidence="4" id="KW-0472">Membrane</keyword>
<organism evidence="5 6">
    <name type="scientific">Marasmius tenuissimus</name>
    <dbReference type="NCBI Taxonomy" id="585030"/>
    <lineage>
        <taxon>Eukaryota</taxon>
        <taxon>Fungi</taxon>
        <taxon>Dikarya</taxon>
        <taxon>Basidiomycota</taxon>
        <taxon>Agaricomycotina</taxon>
        <taxon>Agaricomycetes</taxon>
        <taxon>Agaricomycetidae</taxon>
        <taxon>Agaricales</taxon>
        <taxon>Marasmiineae</taxon>
        <taxon>Marasmiaceae</taxon>
        <taxon>Marasmius</taxon>
    </lineage>
</organism>
<feature type="transmembrane region" description="Helical" evidence="4">
    <location>
        <begin position="427"/>
        <end position="447"/>
    </location>
</feature>
<dbReference type="InterPro" id="IPR036259">
    <property type="entry name" value="MFS_trans_sf"/>
</dbReference>
<feature type="transmembrane region" description="Helical" evidence="4">
    <location>
        <begin position="180"/>
        <end position="201"/>
    </location>
</feature>
<feature type="transmembrane region" description="Helical" evidence="4">
    <location>
        <begin position="213"/>
        <end position="233"/>
    </location>
</feature>
<sequence length="448" mass="48051">MNTSEERTSKSWEAPPHDAESYTPFDTGSLEDTRCEDSDGTTSPNTDSRFDAWAYLASAWVIDCFVWGLPYSYGVLLDYYKKHDCQNSPGGHLAIIGTLSSGLPDFLSIAILPLLGRYPRIKRKCMIVGLGMAVGGIVGAAFATTAWQIILLQGILTPLGSVLLWFPMMTYLFEWFDKRMGLASGILLSGAGIGGVVFPLVKNALLYRYGRRTTLLSIALAFFVCVLPCFRYLKSRRPSEHVDEPKASLNFKTIRIKTLAILCVANLIQASGNVIPRLYIHTFASDMNVSPTIGSLSIALLNGFSAPGSIFLGYLSDRCGVRIAILLSALGSAVAVFCIWGITPKSVAPILVFAAIHGFLSQGWSALWTRFASISMTGKDPNLASGLLSVYVAGGGLGIVLAGPISTGLIHPWPLTNTTNLAYGVEGYGPVILYTGLALLSSSVGIAI</sequence>
<keyword evidence="6" id="KW-1185">Reference proteome</keyword>
<proteinExistence type="inferred from homology"/>
<evidence type="ECO:0000256" key="4">
    <source>
        <dbReference type="SAM" id="Phobius"/>
    </source>
</evidence>
<evidence type="ECO:0008006" key="7">
    <source>
        <dbReference type="Google" id="ProtNLM"/>
    </source>
</evidence>
<name>A0ABR3A6P9_9AGAR</name>